<gene>
    <name evidence="1" type="ORF">HH304_04790</name>
</gene>
<evidence type="ECO:0000313" key="1">
    <source>
        <dbReference type="EMBL" id="NMM47707.1"/>
    </source>
</evidence>
<keyword evidence="2" id="KW-1185">Reference proteome</keyword>
<dbReference type="EMBL" id="JABBNU010000003">
    <property type="protein sequence ID" value="NMM47707.1"/>
    <property type="molecule type" value="Genomic_DNA"/>
</dbReference>
<dbReference type="Proteomes" id="UP000559010">
    <property type="component" value="Unassembled WGS sequence"/>
</dbReference>
<evidence type="ECO:0000313" key="2">
    <source>
        <dbReference type="Proteomes" id="UP000559010"/>
    </source>
</evidence>
<reference evidence="1 2" key="1">
    <citation type="submission" date="2020-04" db="EMBL/GenBank/DDBJ databases">
        <title>Flammeovirgaceae bacterium KN852 isolated from deep sea.</title>
        <authorList>
            <person name="Zhang D.-C."/>
        </authorList>
    </citation>
    <scope>NUCLEOTIDE SEQUENCE [LARGE SCALE GENOMIC DNA]</scope>
    <source>
        <strain evidence="1 2">KN852</strain>
    </source>
</reference>
<accession>A0A848ITN4</accession>
<name>A0A848ITN4_9BACT</name>
<proteinExistence type="predicted"/>
<dbReference type="RefSeq" id="WP_169678503.1">
    <property type="nucleotide sequence ID" value="NZ_JABBNU010000003.1"/>
</dbReference>
<protein>
    <submittedName>
        <fullName evidence="1">Uncharacterized protein</fullName>
    </submittedName>
</protein>
<sequence length="131" mass="15561">MEKENLTELIKGKWFDSFQSGLSSRFSANGMNYDYHYEQNNSLNSVIVCLSKGDVKTLIEFFENGNLDFYYSRNEDGQKKEFQNCSEDDFHTMLAHAFIYIIDGNFDYHNEWFSKLERRNTKHNRVDGREP</sequence>
<comment type="caution">
    <text evidence="1">The sequence shown here is derived from an EMBL/GenBank/DDBJ whole genome shotgun (WGS) entry which is preliminary data.</text>
</comment>
<organism evidence="1 2">
    <name type="scientific">Marinigracilibium pacificum</name>
    <dbReference type="NCBI Taxonomy" id="2729599"/>
    <lineage>
        <taxon>Bacteria</taxon>
        <taxon>Pseudomonadati</taxon>
        <taxon>Bacteroidota</taxon>
        <taxon>Cytophagia</taxon>
        <taxon>Cytophagales</taxon>
        <taxon>Flammeovirgaceae</taxon>
        <taxon>Marinigracilibium</taxon>
    </lineage>
</organism>
<dbReference type="AlphaFoldDB" id="A0A848ITN4"/>